<keyword evidence="10" id="KW-1185">Reference proteome</keyword>
<reference evidence="9 10" key="1">
    <citation type="submission" date="2020-10" db="EMBL/GenBank/DDBJ databases">
        <title>Sequencing the genomes of 1000 actinobacteria strains.</title>
        <authorList>
            <person name="Klenk H.-P."/>
        </authorList>
    </citation>
    <scope>NUCLEOTIDE SEQUENCE [LARGE SCALE GENOMIC DNA]</scope>
    <source>
        <strain evidence="9 10">DSM 43173</strain>
    </source>
</reference>
<dbReference type="PANTHER" id="PTHR30151:SF20">
    <property type="entry name" value="ABC TRANSPORTER PERMEASE PROTEIN HI_0355-RELATED"/>
    <property type="match status" value="1"/>
</dbReference>
<name>A0ABR9M0Z6_9ACTN</name>
<feature type="transmembrane region" description="Helical" evidence="7">
    <location>
        <begin position="147"/>
        <end position="169"/>
    </location>
</feature>
<dbReference type="PROSITE" id="PS50928">
    <property type="entry name" value="ABC_TM1"/>
    <property type="match status" value="1"/>
</dbReference>
<comment type="subcellular location">
    <subcellularLocation>
        <location evidence="1 7">Cell membrane</location>
        <topology evidence="1 7">Multi-pass membrane protein</topology>
    </subcellularLocation>
</comment>
<sequence>MAISTDAKIANKARAGGGAEPGEAIRAWWSRAWPSILVFLGAFVVWELVVRVFGISNFVLAKPSEFLAEIVESRESLLEAAWVTTQEILYGFLLSVAAGVTIAVAVVRFSWLERAVYPLIVLFQVVPKVALAPIFILWFGYGLAPKLTLIVVMAFFPITLNQIVGLKAVDQDLLLLMRSVGSSRNQILTRIQIPASLPYLFAGMRIAITLAVIGAVVAEFAGAEKGLGYLIQFASTQLDTPLMFAALTLVSVLGLVLYYGMSLVELVLRGRFPHIRSETE</sequence>
<feature type="transmembrane region" description="Helical" evidence="7">
    <location>
        <begin position="36"/>
        <end position="60"/>
    </location>
</feature>
<feature type="transmembrane region" description="Helical" evidence="7">
    <location>
        <begin position="119"/>
        <end position="141"/>
    </location>
</feature>
<evidence type="ECO:0000256" key="7">
    <source>
        <dbReference type="RuleBase" id="RU363032"/>
    </source>
</evidence>
<feature type="transmembrane region" description="Helical" evidence="7">
    <location>
        <begin position="242"/>
        <end position="268"/>
    </location>
</feature>
<dbReference type="PANTHER" id="PTHR30151">
    <property type="entry name" value="ALKANE SULFONATE ABC TRANSPORTER-RELATED, MEMBRANE SUBUNIT"/>
    <property type="match status" value="1"/>
</dbReference>
<keyword evidence="4 7" id="KW-0812">Transmembrane</keyword>
<feature type="transmembrane region" description="Helical" evidence="7">
    <location>
        <begin position="199"/>
        <end position="222"/>
    </location>
</feature>
<dbReference type="SUPFAM" id="SSF161098">
    <property type="entry name" value="MetI-like"/>
    <property type="match status" value="1"/>
</dbReference>
<evidence type="ECO:0000256" key="4">
    <source>
        <dbReference type="ARBA" id="ARBA00022692"/>
    </source>
</evidence>
<keyword evidence="3" id="KW-1003">Cell membrane</keyword>
<comment type="similarity">
    <text evidence="7">Belongs to the binding-protein-dependent transport system permease family.</text>
</comment>
<feature type="transmembrane region" description="Helical" evidence="7">
    <location>
        <begin position="88"/>
        <end position="107"/>
    </location>
</feature>
<dbReference type="InterPro" id="IPR035906">
    <property type="entry name" value="MetI-like_sf"/>
</dbReference>
<keyword evidence="6 7" id="KW-0472">Membrane</keyword>
<accession>A0ABR9M0Z6</accession>
<protein>
    <submittedName>
        <fullName evidence="9">NitT/TauT family transport system permease protein</fullName>
    </submittedName>
</protein>
<evidence type="ECO:0000256" key="2">
    <source>
        <dbReference type="ARBA" id="ARBA00022448"/>
    </source>
</evidence>
<dbReference type="Proteomes" id="UP000633509">
    <property type="component" value="Unassembled WGS sequence"/>
</dbReference>
<evidence type="ECO:0000256" key="1">
    <source>
        <dbReference type="ARBA" id="ARBA00004651"/>
    </source>
</evidence>
<evidence type="ECO:0000259" key="8">
    <source>
        <dbReference type="PROSITE" id="PS50928"/>
    </source>
</evidence>
<evidence type="ECO:0000256" key="3">
    <source>
        <dbReference type="ARBA" id="ARBA00022475"/>
    </source>
</evidence>
<dbReference type="Gene3D" id="1.10.3720.10">
    <property type="entry name" value="MetI-like"/>
    <property type="match status" value="1"/>
</dbReference>
<gene>
    <name evidence="9" type="ORF">H4W80_004839</name>
</gene>
<evidence type="ECO:0000313" key="10">
    <source>
        <dbReference type="Proteomes" id="UP000633509"/>
    </source>
</evidence>
<feature type="domain" description="ABC transmembrane type-1" evidence="8">
    <location>
        <begin position="81"/>
        <end position="265"/>
    </location>
</feature>
<evidence type="ECO:0000256" key="6">
    <source>
        <dbReference type="ARBA" id="ARBA00023136"/>
    </source>
</evidence>
<keyword evidence="2 7" id="KW-0813">Transport</keyword>
<proteinExistence type="inferred from homology"/>
<evidence type="ECO:0000313" key="9">
    <source>
        <dbReference type="EMBL" id="MBE1586581.1"/>
    </source>
</evidence>
<dbReference type="RefSeq" id="WP_192787122.1">
    <property type="nucleotide sequence ID" value="NZ_JADBEK010000001.1"/>
</dbReference>
<dbReference type="Pfam" id="PF00528">
    <property type="entry name" value="BPD_transp_1"/>
    <property type="match status" value="1"/>
</dbReference>
<keyword evidence="5 7" id="KW-1133">Transmembrane helix</keyword>
<dbReference type="InterPro" id="IPR000515">
    <property type="entry name" value="MetI-like"/>
</dbReference>
<dbReference type="CDD" id="cd06261">
    <property type="entry name" value="TM_PBP2"/>
    <property type="match status" value="1"/>
</dbReference>
<organism evidence="9 10">
    <name type="scientific">Nonomuraea angiospora</name>
    <dbReference type="NCBI Taxonomy" id="46172"/>
    <lineage>
        <taxon>Bacteria</taxon>
        <taxon>Bacillati</taxon>
        <taxon>Actinomycetota</taxon>
        <taxon>Actinomycetes</taxon>
        <taxon>Streptosporangiales</taxon>
        <taxon>Streptosporangiaceae</taxon>
        <taxon>Nonomuraea</taxon>
    </lineage>
</organism>
<comment type="caution">
    <text evidence="9">The sequence shown here is derived from an EMBL/GenBank/DDBJ whole genome shotgun (WGS) entry which is preliminary data.</text>
</comment>
<dbReference type="EMBL" id="JADBEK010000001">
    <property type="protein sequence ID" value="MBE1586581.1"/>
    <property type="molecule type" value="Genomic_DNA"/>
</dbReference>
<evidence type="ECO:0000256" key="5">
    <source>
        <dbReference type="ARBA" id="ARBA00022989"/>
    </source>
</evidence>